<accession>A0A8R1TK25</accession>
<name>A0A8R1TK25_ONCVO</name>
<dbReference type="Proteomes" id="UP000024404">
    <property type="component" value="Unassembled WGS sequence"/>
</dbReference>
<proteinExistence type="predicted"/>
<evidence type="ECO:0000313" key="1">
    <source>
        <dbReference type="EnsemblMetazoa" id="OVOC10801.1"/>
    </source>
</evidence>
<protein>
    <recommendedName>
        <fullName evidence="3">Piwi domain-containing protein</fullName>
    </recommendedName>
</protein>
<dbReference type="Gene3D" id="3.30.420.10">
    <property type="entry name" value="Ribonuclease H-like superfamily/Ribonuclease H"/>
    <property type="match status" value="1"/>
</dbReference>
<evidence type="ECO:0000313" key="2">
    <source>
        <dbReference type="Proteomes" id="UP000024404"/>
    </source>
</evidence>
<sequence length="98" mass="11462">MEGLDYSVQLETNRNQRLRKVEFFIVRLDIAYPVASIIGEYRCGKAEMEELGTNTIQQIFSDILRYFKANRGMPPMHLLVIRDGISIEQYKYIVDTEV</sequence>
<reference evidence="2" key="1">
    <citation type="submission" date="2013-10" db="EMBL/GenBank/DDBJ databases">
        <title>Genome sequencing of Onchocerca volvulus.</title>
        <authorList>
            <person name="Cotton J."/>
            <person name="Tsai J."/>
            <person name="Stanley E."/>
            <person name="Tracey A."/>
            <person name="Holroyd N."/>
            <person name="Lustigman S."/>
            <person name="Berriman M."/>
        </authorList>
    </citation>
    <scope>NUCLEOTIDE SEQUENCE</scope>
</reference>
<organism evidence="1 2">
    <name type="scientific">Onchocerca volvulus</name>
    <dbReference type="NCBI Taxonomy" id="6282"/>
    <lineage>
        <taxon>Eukaryota</taxon>
        <taxon>Metazoa</taxon>
        <taxon>Ecdysozoa</taxon>
        <taxon>Nematoda</taxon>
        <taxon>Chromadorea</taxon>
        <taxon>Rhabditida</taxon>
        <taxon>Spirurina</taxon>
        <taxon>Spiruromorpha</taxon>
        <taxon>Filarioidea</taxon>
        <taxon>Onchocercidae</taxon>
        <taxon>Onchocerca</taxon>
    </lineage>
</organism>
<dbReference type="EnsemblMetazoa" id="OVOC10801.1">
    <property type="protein sequence ID" value="OVOC10801.1"/>
    <property type="gene ID" value="WBGene00247610"/>
</dbReference>
<reference evidence="1" key="2">
    <citation type="submission" date="2022-06" db="UniProtKB">
        <authorList>
            <consortium name="EnsemblMetazoa"/>
        </authorList>
    </citation>
    <scope>IDENTIFICATION</scope>
</reference>
<evidence type="ECO:0008006" key="3">
    <source>
        <dbReference type="Google" id="ProtNLM"/>
    </source>
</evidence>
<dbReference type="AlphaFoldDB" id="A0A8R1TK25"/>
<keyword evidence="2" id="KW-1185">Reference proteome</keyword>
<dbReference type="InterPro" id="IPR036397">
    <property type="entry name" value="RNaseH_sf"/>
</dbReference>
<dbReference type="EMBL" id="CMVM020000345">
    <property type="status" value="NOT_ANNOTATED_CDS"/>
    <property type="molecule type" value="Genomic_DNA"/>
</dbReference>
<dbReference type="GO" id="GO:0003676">
    <property type="term" value="F:nucleic acid binding"/>
    <property type="evidence" value="ECO:0007669"/>
    <property type="project" value="InterPro"/>
</dbReference>